<dbReference type="Pfam" id="PF00248">
    <property type="entry name" value="Aldo_ket_red"/>
    <property type="match status" value="1"/>
</dbReference>
<evidence type="ECO:0000313" key="3">
    <source>
        <dbReference type="EMBL" id="KAK7249546.1"/>
    </source>
</evidence>
<dbReference type="InterPro" id="IPR036812">
    <property type="entry name" value="NAD(P)_OxRdtase_dom_sf"/>
</dbReference>
<accession>A0ABR1G8F0</accession>
<dbReference type="InterPro" id="IPR023210">
    <property type="entry name" value="NADP_OxRdtase_dom"/>
</dbReference>
<dbReference type="CDD" id="cd19094">
    <property type="entry name" value="AKR_Tas-like"/>
    <property type="match status" value="1"/>
</dbReference>
<dbReference type="PANTHER" id="PTHR43364:SF17">
    <property type="entry name" value="ALDO KETO REDUCTASE"/>
    <property type="match status" value="1"/>
</dbReference>
<comment type="caution">
    <text evidence="3">The sequence shown here is derived from an EMBL/GenBank/DDBJ whole genome shotgun (WGS) entry which is preliminary data.</text>
</comment>
<dbReference type="InterPro" id="IPR020471">
    <property type="entry name" value="AKR"/>
</dbReference>
<protein>
    <submittedName>
        <fullName evidence="3">Aldo-keto reductase</fullName>
    </submittedName>
</protein>
<name>A0ABR1G8F0_AURAN</name>
<keyword evidence="4" id="KW-1185">Reference proteome</keyword>
<feature type="chain" id="PRO_5045594073" evidence="1">
    <location>
        <begin position="20"/>
        <end position="391"/>
    </location>
</feature>
<dbReference type="InterPro" id="IPR050523">
    <property type="entry name" value="AKR_Detox_Biosynth"/>
</dbReference>
<evidence type="ECO:0000256" key="1">
    <source>
        <dbReference type="SAM" id="SignalP"/>
    </source>
</evidence>
<organism evidence="3 4">
    <name type="scientific">Aureococcus anophagefferens</name>
    <name type="common">Harmful bloom alga</name>
    <dbReference type="NCBI Taxonomy" id="44056"/>
    <lineage>
        <taxon>Eukaryota</taxon>
        <taxon>Sar</taxon>
        <taxon>Stramenopiles</taxon>
        <taxon>Ochrophyta</taxon>
        <taxon>Pelagophyceae</taxon>
        <taxon>Pelagomonadales</taxon>
        <taxon>Pelagomonadaceae</taxon>
        <taxon>Aureococcus</taxon>
    </lineage>
</organism>
<dbReference type="PRINTS" id="PR00069">
    <property type="entry name" value="ALDKETRDTASE"/>
</dbReference>
<dbReference type="PANTHER" id="PTHR43364">
    <property type="entry name" value="NADH-SPECIFIC METHYLGLYOXAL REDUCTASE-RELATED"/>
    <property type="match status" value="1"/>
</dbReference>
<dbReference type="Gene3D" id="3.20.20.100">
    <property type="entry name" value="NADP-dependent oxidoreductase domain"/>
    <property type="match status" value="1"/>
</dbReference>
<sequence>MHHVMRRLALAASLATARAMHMRNLGQSSLRVSEACLGTMTWGVQNDQRDADAQIDLAREHGVNFIDTAEMYPVPTFADQWRAGATEEILGDYLDRHKAARDELVIATKVTGYMPRSAVAAARTTPPTSPAPDCRLDAASVKAACDASLRRLKTDRVDLLQLHWPDRYVPLFGDTVYQHKKRDDEVPIEETAEALRDLVDAGKIRAFGLSNETPFGVARWHQACEALGTSDGLASIQNSYSLVDRRFDADLAEACDRCGGIGLLPWSVLGGGLLSGKYRDGGGASATSRFIKYPKYMARWCPDTASAETLAASEDYCRLAEEVGTTPADLAIAFVRTRRFLDAGSVIVGATDLDQLEANLAPFGEPARLNDEVLAAIDAIHMRSRDPSCRL</sequence>
<feature type="domain" description="NADP-dependent oxidoreductase" evidence="2">
    <location>
        <begin position="36"/>
        <end position="380"/>
    </location>
</feature>
<reference evidence="3 4" key="1">
    <citation type="submission" date="2024-03" db="EMBL/GenBank/DDBJ databases">
        <title>Aureococcus anophagefferens CCMP1851 and Kratosvirus quantuckense: Draft genome of a second virus-susceptible host strain in the model system.</title>
        <authorList>
            <person name="Chase E."/>
            <person name="Truchon A.R."/>
            <person name="Schepens W."/>
            <person name="Wilhelm S.W."/>
        </authorList>
    </citation>
    <scope>NUCLEOTIDE SEQUENCE [LARGE SCALE GENOMIC DNA]</scope>
    <source>
        <strain evidence="3 4">CCMP1851</strain>
    </source>
</reference>
<gene>
    <name evidence="3" type="ORF">SO694_0026402</name>
</gene>
<proteinExistence type="predicted"/>
<dbReference type="Proteomes" id="UP001363151">
    <property type="component" value="Unassembled WGS sequence"/>
</dbReference>
<dbReference type="EMBL" id="JBBJCI010000062">
    <property type="protein sequence ID" value="KAK7249546.1"/>
    <property type="molecule type" value="Genomic_DNA"/>
</dbReference>
<evidence type="ECO:0000259" key="2">
    <source>
        <dbReference type="Pfam" id="PF00248"/>
    </source>
</evidence>
<keyword evidence="1" id="KW-0732">Signal</keyword>
<dbReference type="SUPFAM" id="SSF51430">
    <property type="entry name" value="NAD(P)-linked oxidoreductase"/>
    <property type="match status" value="1"/>
</dbReference>
<evidence type="ECO:0000313" key="4">
    <source>
        <dbReference type="Proteomes" id="UP001363151"/>
    </source>
</evidence>
<feature type="signal peptide" evidence="1">
    <location>
        <begin position="1"/>
        <end position="19"/>
    </location>
</feature>